<dbReference type="Proteomes" id="UP000189274">
    <property type="component" value="Unassembled WGS sequence"/>
</dbReference>
<accession>A0A1V2LRA9</accession>
<feature type="compositionally biased region" description="Low complexity" evidence="1">
    <location>
        <begin position="111"/>
        <end position="133"/>
    </location>
</feature>
<comment type="caution">
    <text evidence="2">The sequence shown here is derived from an EMBL/GenBank/DDBJ whole genome shotgun (WGS) entry which is preliminary data.</text>
</comment>
<dbReference type="VEuPathDB" id="FungiDB:C5L36_0C08170"/>
<feature type="region of interest" description="Disordered" evidence="1">
    <location>
        <begin position="1"/>
        <end position="35"/>
    </location>
</feature>
<evidence type="ECO:0000313" key="2">
    <source>
        <dbReference type="EMBL" id="ONH75957.1"/>
    </source>
</evidence>
<proteinExistence type="predicted"/>
<dbReference type="EMBL" id="MQVM01000005">
    <property type="protein sequence ID" value="ONH75957.1"/>
    <property type="molecule type" value="Genomic_DNA"/>
</dbReference>
<dbReference type="AlphaFoldDB" id="A0A1V2LRA9"/>
<sequence>MTQSKDEEDSKVPHSLRKRNFSSMYSEDQEHNGAAKPVLLEFKDFKYPDNQTSNKRPKLPKLLPYKLPRDLLIRLDIPQLTPEDLGLKIAVSASKKLKQSVEPIDKSGSSTPKTPNTPNTPNTPGTPHLPHTPNKYEVGSVKLMTEQAERLKKTAIGMYQDRQYPNSILIFTESLLLLSLSIQVKEAEQQSVKPGNDIKGDLEYAKCLTRKRRDWNSILAFTDKVITNFSKADSKNIPLDEMVGLVYYVKGFIETHLSELLMRHIELIKEKLKKRSNVELTAQLIKLLDKYNDLKSRSSKSMMQGASKLGIFKIFKDYPRLYHDSMKDLSKVDHKDLYLCGLNIENRKRLIKFKIGVNYCLPINTNNWEMNNLLNFGSYFIREWCVLHQVKHRRIFE</sequence>
<name>A0A1V2LRA9_PICKU</name>
<dbReference type="GO" id="GO:0016301">
    <property type="term" value="F:kinase activity"/>
    <property type="evidence" value="ECO:0007669"/>
    <property type="project" value="UniProtKB-KW"/>
</dbReference>
<evidence type="ECO:0000313" key="3">
    <source>
        <dbReference type="Proteomes" id="UP000189274"/>
    </source>
</evidence>
<keyword evidence="2" id="KW-0418">Kinase</keyword>
<evidence type="ECO:0000256" key="1">
    <source>
        <dbReference type="SAM" id="MobiDB-lite"/>
    </source>
</evidence>
<keyword evidence="2" id="KW-0808">Transferase</keyword>
<reference evidence="3" key="1">
    <citation type="journal article" date="2017" name="Genome Announc.">
        <title>Genome sequences of Cyberlindnera fabianii 65, Pichia kudriavzevii 129, and Saccharomyces cerevisiae 131 isolated from fermented masau fruits in Zimbabwe.</title>
        <authorList>
            <person name="van Rijswijck I.M.H."/>
            <person name="Derks M.F.L."/>
            <person name="Abee T."/>
            <person name="de Ridder D."/>
            <person name="Smid E.J."/>
        </authorList>
    </citation>
    <scope>NUCLEOTIDE SEQUENCE [LARGE SCALE GENOMIC DNA]</scope>
    <source>
        <strain evidence="3">129</strain>
    </source>
</reference>
<feature type="compositionally biased region" description="Basic and acidic residues" evidence="1">
    <location>
        <begin position="1"/>
        <end position="12"/>
    </location>
</feature>
<protein>
    <submittedName>
        <fullName evidence="2">Serine/threonine-protein kinase WNK4</fullName>
    </submittedName>
</protein>
<gene>
    <name evidence="2" type="ORF">BOH78_1357</name>
</gene>
<feature type="region of interest" description="Disordered" evidence="1">
    <location>
        <begin position="98"/>
        <end position="135"/>
    </location>
</feature>
<organism evidence="2 3">
    <name type="scientific">Pichia kudriavzevii</name>
    <name type="common">Yeast</name>
    <name type="synonym">Issatchenkia orientalis</name>
    <dbReference type="NCBI Taxonomy" id="4909"/>
    <lineage>
        <taxon>Eukaryota</taxon>
        <taxon>Fungi</taxon>
        <taxon>Dikarya</taxon>
        <taxon>Ascomycota</taxon>
        <taxon>Saccharomycotina</taxon>
        <taxon>Pichiomycetes</taxon>
        <taxon>Pichiales</taxon>
        <taxon>Pichiaceae</taxon>
        <taxon>Pichia</taxon>
    </lineage>
</organism>